<organism evidence="2 3">
    <name type="scientific">Pseudogymnoascus verrucosus</name>
    <dbReference type="NCBI Taxonomy" id="342668"/>
    <lineage>
        <taxon>Eukaryota</taxon>
        <taxon>Fungi</taxon>
        <taxon>Dikarya</taxon>
        <taxon>Ascomycota</taxon>
        <taxon>Pezizomycotina</taxon>
        <taxon>Leotiomycetes</taxon>
        <taxon>Thelebolales</taxon>
        <taxon>Thelebolaceae</taxon>
        <taxon>Pseudogymnoascus</taxon>
    </lineage>
</organism>
<gene>
    <name evidence="2" type="ORF">VE01_01702</name>
</gene>
<accession>A0A1B8GWG5</accession>
<reference evidence="3" key="2">
    <citation type="journal article" date="2018" name="Nat. Commun.">
        <title>Extreme sensitivity to ultraviolet light in the fungal pathogen causing white-nose syndrome of bats.</title>
        <authorList>
            <person name="Palmer J.M."/>
            <person name="Drees K.P."/>
            <person name="Foster J.T."/>
            <person name="Lindner D.L."/>
        </authorList>
    </citation>
    <scope>NUCLEOTIDE SEQUENCE [LARGE SCALE GENOMIC DNA]</scope>
    <source>
        <strain evidence="3">UAMH 10579</strain>
    </source>
</reference>
<feature type="region of interest" description="Disordered" evidence="1">
    <location>
        <begin position="1"/>
        <end position="21"/>
    </location>
</feature>
<reference evidence="2 3" key="1">
    <citation type="submission" date="2016-03" db="EMBL/GenBank/DDBJ databases">
        <title>Comparative genomics of Pseudogymnoascus destructans, the fungus causing white-nose syndrome of bats.</title>
        <authorList>
            <person name="Palmer J.M."/>
            <person name="Drees K.P."/>
            <person name="Foster J.T."/>
            <person name="Lindner D.L."/>
        </authorList>
    </citation>
    <scope>NUCLEOTIDE SEQUENCE [LARGE SCALE GENOMIC DNA]</scope>
    <source>
        <strain evidence="2 3">UAMH 10579</strain>
    </source>
</reference>
<name>A0A1B8GWG5_9PEZI</name>
<proteinExistence type="predicted"/>
<protein>
    <submittedName>
        <fullName evidence="2">Uncharacterized protein</fullName>
    </submittedName>
</protein>
<dbReference type="GeneID" id="28835088"/>
<dbReference type="RefSeq" id="XP_018133891.1">
    <property type="nucleotide sequence ID" value="XM_018271220.2"/>
</dbReference>
<evidence type="ECO:0000256" key="1">
    <source>
        <dbReference type="SAM" id="MobiDB-lite"/>
    </source>
</evidence>
<dbReference type="OrthoDB" id="3439385at2759"/>
<sequence length="202" mass="22542">MSTPNTSHGNSQPETSAGAASTEGVLVIEDKIKISHEAIIDFSSPIITDEDVVCSQTDRDGFKAFVEDQGESDLGKTIRLIDYIVAKEIYESSQADLVNEPRFHGVTIQETATLVVMRIRNETFTKLKTSEAAWELFLMALRQDGVACDYKNETEALIRTLGGTVPMDVWDRIWRQFMPAWRADVFRASSAMANDLVNFIDS</sequence>
<dbReference type="AlphaFoldDB" id="A0A1B8GWG5"/>
<dbReference type="Proteomes" id="UP000091956">
    <property type="component" value="Unassembled WGS sequence"/>
</dbReference>
<feature type="compositionally biased region" description="Polar residues" evidence="1">
    <location>
        <begin position="1"/>
        <end position="19"/>
    </location>
</feature>
<evidence type="ECO:0000313" key="2">
    <source>
        <dbReference type="EMBL" id="OBU00159.1"/>
    </source>
</evidence>
<evidence type="ECO:0000313" key="3">
    <source>
        <dbReference type="Proteomes" id="UP000091956"/>
    </source>
</evidence>
<keyword evidence="3" id="KW-1185">Reference proteome</keyword>
<dbReference type="EMBL" id="KV460210">
    <property type="protein sequence ID" value="OBU00159.1"/>
    <property type="molecule type" value="Genomic_DNA"/>
</dbReference>